<evidence type="ECO:0000313" key="1">
    <source>
        <dbReference type="EMBL" id="QZE14864.1"/>
    </source>
</evidence>
<dbReference type="Proteomes" id="UP000826212">
    <property type="component" value="Chromosome"/>
</dbReference>
<proteinExistence type="predicted"/>
<dbReference type="EMBL" id="CP081303">
    <property type="protein sequence ID" value="QZE14864.1"/>
    <property type="molecule type" value="Genomic_DNA"/>
</dbReference>
<protein>
    <submittedName>
        <fullName evidence="1">DsrE family protein</fullName>
    </submittedName>
</protein>
<accession>A0AC61NGT6</accession>
<reference evidence="1" key="1">
    <citation type="submission" date="2021-08" db="EMBL/GenBank/DDBJ databases">
        <title>Novel anaerobic bacterium isolated from sea squirt in East Sea, Republic of Korea.</title>
        <authorList>
            <person name="Nguyen T.H."/>
            <person name="Li Z."/>
            <person name="Lee Y.-J."/>
            <person name="Ko J."/>
            <person name="Kim S.-G."/>
        </authorList>
    </citation>
    <scope>NUCLEOTIDE SEQUENCE</scope>
    <source>
        <strain evidence="1">KCTC 25031</strain>
    </source>
</reference>
<name>A0AC61NGT6_9BACT</name>
<evidence type="ECO:0000313" key="2">
    <source>
        <dbReference type="Proteomes" id="UP000826212"/>
    </source>
</evidence>
<sequence>MEQNKNTLIQFNNYGMGHGDEALALKLAGNYFQLLMDDDRLPKIITFYNAGVKLLHEDSPVVKVLKEIESKGVVLLACKTCLNYYNMQDQLAVGVPGTMMDIITLQANATKVITI</sequence>
<gene>
    <name evidence="1" type="ORF">K4L44_03110</name>
</gene>
<keyword evidence="2" id="KW-1185">Reference proteome</keyword>
<organism evidence="1 2">
    <name type="scientific">Halosquirtibacter laminarini</name>
    <dbReference type="NCBI Taxonomy" id="3374600"/>
    <lineage>
        <taxon>Bacteria</taxon>
        <taxon>Pseudomonadati</taxon>
        <taxon>Bacteroidota</taxon>
        <taxon>Bacteroidia</taxon>
        <taxon>Marinilabiliales</taxon>
        <taxon>Prolixibacteraceae</taxon>
        <taxon>Halosquirtibacter</taxon>
    </lineage>
</organism>